<organism evidence="2 3">
    <name type="scientific">Cellulomonas wangsupingiae</name>
    <dbReference type="NCBI Taxonomy" id="2968085"/>
    <lineage>
        <taxon>Bacteria</taxon>
        <taxon>Bacillati</taxon>
        <taxon>Actinomycetota</taxon>
        <taxon>Actinomycetes</taxon>
        <taxon>Micrococcales</taxon>
        <taxon>Cellulomonadaceae</taxon>
        <taxon>Cellulomonas</taxon>
    </lineage>
</organism>
<keyword evidence="3" id="KW-1185">Reference proteome</keyword>
<dbReference type="EMBL" id="CP101989">
    <property type="protein sequence ID" value="UUI63828.1"/>
    <property type="molecule type" value="Genomic_DNA"/>
</dbReference>
<proteinExistence type="predicted"/>
<evidence type="ECO:0000256" key="1">
    <source>
        <dbReference type="SAM" id="MobiDB-lite"/>
    </source>
</evidence>
<sequence length="89" mass="9359">MTSQDAADARDVVGVLRRWEDSGAVWRVLGADGERLVVGLWTCTGGEVVERVESDDPALARFVAGRASSEEPVPDVGPGTAAARPDAPR</sequence>
<dbReference type="Proteomes" id="UP001317322">
    <property type="component" value="Chromosome"/>
</dbReference>
<accession>A0ABY5K209</accession>
<evidence type="ECO:0000313" key="3">
    <source>
        <dbReference type="Proteomes" id="UP001317322"/>
    </source>
</evidence>
<reference evidence="2 3" key="1">
    <citation type="submission" date="2022-07" db="EMBL/GenBank/DDBJ databases">
        <title>Novel species in genus cellulomonas.</title>
        <authorList>
            <person name="Ye L."/>
        </authorList>
    </citation>
    <scope>NUCLEOTIDE SEQUENCE [LARGE SCALE GENOMIC DNA]</scope>
    <source>
        <strain evidence="3">zg-Y908</strain>
    </source>
</reference>
<feature type="region of interest" description="Disordered" evidence="1">
    <location>
        <begin position="65"/>
        <end position="89"/>
    </location>
</feature>
<name>A0ABY5K209_9CELL</name>
<dbReference type="RefSeq" id="WP_227566594.1">
    <property type="nucleotide sequence ID" value="NZ_CP101989.1"/>
</dbReference>
<protein>
    <submittedName>
        <fullName evidence="2">Uncharacterized protein</fullName>
    </submittedName>
</protein>
<gene>
    <name evidence="2" type="ORF">NP075_11840</name>
</gene>
<evidence type="ECO:0000313" key="2">
    <source>
        <dbReference type="EMBL" id="UUI63828.1"/>
    </source>
</evidence>